<protein>
    <submittedName>
        <fullName evidence="2">RHS repeat protein</fullName>
    </submittedName>
</protein>
<organism evidence="2 3">
    <name type="scientific">Lysobacter arvi</name>
    <dbReference type="NCBI Taxonomy" id="3038776"/>
    <lineage>
        <taxon>Bacteria</taxon>
        <taxon>Pseudomonadati</taxon>
        <taxon>Pseudomonadota</taxon>
        <taxon>Gammaproteobacteria</taxon>
        <taxon>Lysobacterales</taxon>
        <taxon>Lysobacteraceae</taxon>
        <taxon>Lysobacter</taxon>
    </lineage>
</organism>
<dbReference type="RefSeq" id="WP_309262721.1">
    <property type="nucleotide sequence ID" value="NZ_JARUHG010000003.1"/>
</dbReference>
<gene>
    <name evidence="2" type="ORF">P8609_11475</name>
</gene>
<dbReference type="EMBL" id="JARUHG010000003">
    <property type="protein sequence ID" value="MDR0183579.1"/>
    <property type="molecule type" value="Genomic_DNA"/>
</dbReference>
<evidence type="ECO:0000313" key="3">
    <source>
        <dbReference type="Proteomes" id="UP001233535"/>
    </source>
</evidence>
<name>A0ABU1CF44_9GAMM</name>
<feature type="chain" id="PRO_5047061968" evidence="1">
    <location>
        <begin position="22"/>
        <end position="66"/>
    </location>
</feature>
<reference evidence="2 3" key="1">
    <citation type="submission" date="2023-04" db="EMBL/GenBank/DDBJ databases">
        <title>Lysobacter sp. strain UC isolated from soil sample.</title>
        <authorList>
            <person name="Choksket S."/>
            <person name="Harshvardhan F."/>
            <person name="Rana R."/>
            <person name="Patil P.B."/>
            <person name="Korpole S."/>
        </authorList>
    </citation>
    <scope>NUCLEOTIDE SEQUENCE [LARGE SCALE GENOMIC DNA]</scope>
    <source>
        <strain evidence="2 3">UC</strain>
    </source>
</reference>
<sequence>MKQVCIAFLAASLLLASHANAGSIAYTYDSLGRVIRVVYTVGATTTTITYAYDAAGNRTSTVTTSP</sequence>
<dbReference type="NCBIfam" id="TIGR01643">
    <property type="entry name" value="YD_repeat_2x"/>
    <property type="match status" value="2"/>
</dbReference>
<evidence type="ECO:0000313" key="2">
    <source>
        <dbReference type="EMBL" id="MDR0183579.1"/>
    </source>
</evidence>
<proteinExistence type="predicted"/>
<accession>A0ABU1CF44</accession>
<dbReference type="InterPro" id="IPR006530">
    <property type="entry name" value="YD"/>
</dbReference>
<dbReference type="Proteomes" id="UP001233535">
    <property type="component" value="Unassembled WGS sequence"/>
</dbReference>
<comment type="caution">
    <text evidence="2">The sequence shown here is derived from an EMBL/GenBank/DDBJ whole genome shotgun (WGS) entry which is preliminary data.</text>
</comment>
<keyword evidence="1" id="KW-0732">Signal</keyword>
<keyword evidence="3" id="KW-1185">Reference proteome</keyword>
<dbReference type="Gene3D" id="2.180.10.10">
    <property type="entry name" value="RHS repeat-associated core"/>
    <property type="match status" value="1"/>
</dbReference>
<evidence type="ECO:0000256" key="1">
    <source>
        <dbReference type="SAM" id="SignalP"/>
    </source>
</evidence>
<feature type="signal peptide" evidence="1">
    <location>
        <begin position="1"/>
        <end position="21"/>
    </location>
</feature>